<evidence type="ECO:0000313" key="2">
    <source>
        <dbReference type="EMBL" id="RZM15697.1"/>
    </source>
</evidence>
<accession>A0A4Q7DUN0</accession>
<sequence>MNLVLSATSKKKAVITLLSRKIKAEDVKQPDKTGKATAVDINVGHFDYTGGRVNVLSKKLDRIYKKIKHYQRQLAKKRVQNGAAACESKNYLKTKAKLQA</sequence>
<dbReference type="Proteomes" id="UP000292818">
    <property type="component" value="Unassembled WGS sequence"/>
</dbReference>
<dbReference type="EMBL" id="SETJ01000076">
    <property type="protein sequence ID" value="RZM15697.1"/>
    <property type="molecule type" value="Genomic_DNA"/>
</dbReference>
<reference evidence="2 3" key="1">
    <citation type="submission" date="2019-01" db="EMBL/GenBank/DDBJ databases">
        <title>Colonization of the human gut by bovine bacteria present in Parmesan cheese.</title>
        <authorList>
            <person name="Lugli G.A."/>
            <person name="Milani C."/>
        </authorList>
    </citation>
    <scope>NUCLEOTIDE SEQUENCE [LARGE SCALE GENOMIC DNA]</scope>
    <source>
        <strain evidence="2 3">LDELB18P1</strain>
    </source>
</reference>
<comment type="caution">
    <text evidence="2">The sequence shown here is derived from an EMBL/GenBank/DDBJ whole genome shotgun (WGS) entry which is preliminary data.</text>
</comment>
<dbReference type="AlphaFoldDB" id="A0A4Q7DUN0"/>
<gene>
    <name evidence="2" type="ORF">LDELB18P1_1650</name>
</gene>
<organism evidence="2 3">
    <name type="scientific">Lactobacillus delbrueckii</name>
    <dbReference type="NCBI Taxonomy" id="1584"/>
    <lineage>
        <taxon>Bacteria</taxon>
        <taxon>Bacillati</taxon>
        <taxon>Bacillota</taxon>
        <taxon>Bacilli</taxon>
        <taxon>Lactobacillales</taxon>
        <taxon>Lactobacillaceae</taxon>
        <taxon>Lactobacillus</taxon>
    </lineage>
</organism>
<keyword evidence="1" id="KW-0175">Coiled coil</keyword>
<evidence type="ECO:0000256" key="1">
    <source>
        <dbReference type="SAM" id="Coils"/>
    </source>
</evidence>
<name>A0A4Q7DUN0_9LACO</name>
<feature type="coiled-coil region" evidence="1">
    <location>
        <begin position="53"/>
        <end position="80"/>
    </location>
</feature>
<protein>
    <submittedName>
        <fullName evidence="2">Transposase for insertion sequence element</fullName>
    </submittedName>
</protein>
<evidence type="ECO:0000313" key="3">
    <source>
        <dbReference type="Proteomes" id="UP000292818"/>
    </source>
</evidence>
<proteinExistence type="predicted"/>